<gene>
    <name evidence="2" type="ORF">ZIOFF_070569</name>
</gene>
<dbReference type="InterPro" id="IPR004314">
    <property type="entry name" value="Neprosin"/>
</dbReference>
<feature type="domain" description="Neprosin PEP catalytic" evidence="1">
    <location>
        <begin position="1"/>
        <end position="212"/>
    </location>
</feature>
<name>A0A8J5CAK8_ZINOF</name>
<dbReference type="InterPro" id="IPR053168">
    <property type="entry name" value="Glutamic_endopeptidase"/>
</dbReference>
<dbReference type="EMBL" id="JACMSC010000021">
    <property type="protein sequence ID" value="KAG6469639.1"/>
    <property type="molecule type" value="Genomic_DNA"/>
</dbReference>
<protein>
    <recommendedName>
        <fullName evidence="1">Neprosin PEP catalytic domain-containing protein</fullName>
    </recommendedName>
</protein>
<comment type="caution">
    <text evidence="2">The sequence shown here is derived from an EMBL/GenBank/DDBJ whole genome shotgun (WGS) entry which is preliminary data.</text>
</comment>
<dbReference type="InterPro" id="IPR036388">
    <property type="entry name" value="WH-like_DNA-bd_sf"/>
</dbReference>
<dbReference type="Pfam" id="PF23559">
    <property type="entry name" value="WHD_DRP"/>
    <property type="match status" value="1"/>
</dbReference>
<dbReference type="PANTHER" id="PTHR31589">
    <property type="entry name" value="PROTEIN, PUTATIVE (DUF239)-RELATED-RELATED"/>
    <property type="match status" value="1"/>
</dbReference>
<organism evidence="2 3">
    <name type="scientific">Zingiber officinale</name>
    <name type="common">Ginger</name>
    <name type="synonym">Amomum zingiber</name>
    <dbReference type="NCBI Taxonomy" id="94328"/>
    <lineage>
        <taxon>Eukaryota</taxon>
        <taxon>Viridiplantae</taxon>
        <taxon>Streptophyta</taxon>
        <taxon>Embryophyta</taxon>
        <taxon>Tracheophyta</taxon>
        <taxon>Spermatophyta</taxon>
        <taxon>Magnoliopsida</taxon>
        <taxon>Liliopsida</taxon>
        <taxon>Zingiberales</taxon>
        <taxon>Zingiberaceae</taxon>
        <taxon>Zingiber</taxon>
    </lineage>
</organism>
<accession>A0A8J5CAK8</accession>
<keyword evidence="3" id="KW-1185">Reference proteome</keyword>
<proteinExistence type="predicted"/>
<sequence length="358" mass="40121">MATYKLPDLLTGQSSSSAILLFGGGKVPTNELNVIAVGWQIDEKSKTGCVNLQCAGFVSTTNIYGPGSFIPQFSNYGYETKFLSILINRDYNTGNWWVTYNDELPLGYFPKELLPKMEDNAFLVQMGGEVVSPLNVPSPPMGSGHPSNEGPSKAAYFIEVQFVDEHNNLFDPHPADLHSHADISDYYSVADDHYANDKDKYVFAYGGAGDQFVITATLAKATGHFFHFGRRSLSSIIGEEEAIGIFPEDYEIRRKKIIRLWVAEGFVEARSSNRSMEEEAEDYLAELVDRSMLQFLQKLDLQSMAEITHMVAEFHGYGGFPSLQELYLDKMDNLEEWSKSHDVDELFPKLQSLKISGK</sequence>
<evidence type="ECO:0000313" key="2">
    <source>
        <dbReference type="EMBL" id="KAG6469639.1"/>
    </source>
</evidence>
<evidence type="ECO:0000313" key="3">
    <source>
        <dbReference type="Proteomes" id="UP000734854"/>
    </source>
</evidence>
<dbReference type="Proteomes" id="UP000734854">
    <property type="component" value="Unassembled WGS sequence"/>
</dbReference>
<evidence type="ECO:0000259" key="1">
    <source>
        <dbReference type="PROSITE" id="PS52045"/>
    </source>
</evidence>
<dbReference type="AlphaFoldDB" id="A0A8J5CAK8"/>
<dbReference type="InterPro" id="IPR058922">
    <property type="entry name" value="WHD_DRP"/>
</dbReference>
<dbReference type="Pfam" id="PF03080">
    <property type="entry name" value="Neprosin"/>
    <property type="match status" value="1"/>
</dbReference>
<dbReference type="PROSITE" id="PS52045">
    <property type="entry name" value="NEPROSIN_PEP_CD"/>
    <property type="match status" value="1"/>
</dbReference>
<reference evidence="2 3" key="1">
    <citation type="submission" date="2020-08" db="EMBL/GenBank/DDBJ databases">
        <title>Plant Genome Project.</title>
        <authorList>
            <person name="Zhang R.-G."/>
        </authorList>
    </citation>
    <scope>NUCLEOTIDE SEQUENCE [LARGE SCALE GENOMIC DNA]</scope>
    <source>
        <tissue evidence="2">Rhizome</tissue>
    </source>
</reference>
<dbReference type="Gene3D" id="1.10.10.10">
    <property type="entry name" value="Winged helix-like DNA-binding domain superfamily/Winged helix DNA-binding domain"/>
    <property type="match status" value="1"/>
</dbReference>
<dbReference type="PANTHER" id="PTHR31589:SF223">
    <property type="entry name" value="PROTEIN, PUTATIVE (DUF239)-RELATED"/>
    <property type="match status" value="1"/>
</dbReference>